<dbReference type="Proteomes" id="UP001324115">
    <property type="component" value="Unassembled WGS sequence"/>
</dbReference>
<keyword evidence="6 10" id="KW-0472">Membrane</keyword>
<evidence type="ECO:0000256" key="6">
    <source>
        <dbReference type="ARBA" id="ARBA00023136"/>
    </source>
</evidence>
<feature type="transmembrane region" description="Helical" evidence="10">
    <location>
        <begin position="180"/>
        <end position="200"/>
    </location>
</feature>
<reference evidence="11 12" key="1">
    <citation type="journal article" date="2023" name="G3 (Bethesda)">
        <title>A haplotype-resolved chromosome-scale genome for Quercus rubra L. provides insights into the genetics of adaptive traits for red oak species.</title>
        <authorList>
            <person name="Kapoor B."/>
            <person name="Jenkins J."/>
            <person name="Schmutz J."/>
            <person name="Zhebentyayeva T."/>
            <person name="Kuelheim C."/>
            <person name="Coggeshall M."/>
            <person name="Heim C."/>
            <person name="Lasky J.R."/>
            <person name="Leites L."/>
            <person name="Islam-Faridi N."/>
            <person name="Romero-Severson J."/>
            <person name="DeLeo V.L."/>
            <person name="Lucas S.M."/>
            <person name="Lazic D."/>
            <person name="Gailing O."/>
            <person name="Carlson J."/>
            <person name="Staton M."/>
        </authorList>
    </citation>
    <scope>NUCLEOTIDE SEQUENCE [LARGE SCALE GENOMIC DNA]</scope>
    <source>
        <strain evidence="11">Pseudo-F2</strain>
    </source>
</reference>
<protein>
    <recommendedName>
        <fullName evidence="8">Cystinosin homolog</fullName>
    </recommendedName>
</protein>
<dbReference type="SMART" id="SM00679">
    <property type="entry name" value="CTNS"/>
    <property type="match status" value="2"/>
</dbReference>
<evidence type="ECO:0000256" key="7">
    <source>
        <dbReference type="ARBA" id="ARBA00023228"/>
    </source>
</evidence>
<dbReference type="NCBIfam" id="TIGR00951">
    <property type="entry name" value="2A43"/>
    <property type="match status" value="1"/>
</dbReference>
<dbReference type="GO" id="GO:0005765">
    <property type="term" value="C:lysosomal membrane"/>
    <property type="evidence" value="ECO:0007669"/>
    <property type="project" value="UniProtKB-SubCell"/>
</dbReference>
<evidence type="ECO:0000256" key="1">
    <source>
        <dbReference type="ARBA" id="ARBA00004155"/>
    </source>
</evidence>
<keyword evidence="7" id="KW-0458">Lysosome</keyword>
<evidence type="ECO:0000256" key="9">
    <source>
        <dbReference type="SAM" id="MobiDB-lite"/>
    </source>
</evidence>
<evidence type="ECO:0000256" key="5">
    <source>
        <dbReference type="ARBA" id="ARBA00022989"/>
    </source>
</evidence>
<dbReference type="PANTHER" id="PTHR13131:SF5">
    <property type="entry name" value="CYSTINOSIN"/>
    <property type="match status" value="1"/>
</dbReference>
<dbReference type="EMBL" id="JAXUIC010000012">
    <property type="protein sequence ID" value="KAK4559245.1"/>
    <property type="molecule type" value="Genomic_DNA"/>
</dbReference>
<dbReference type="PANTHER" id="PTHR13131">
    <property type="entry name" value="CYSTINOSIN"/>
    <property type="match status" value="1"/>
</dbReference>
<accession>A0AAN7E0K3</accession>
<gene>
    <name evidence="11" type="ORF">RGQ29_008477</name>
</gene>
<dbReference type="GO" id="GO:0015184">
    <property type="term" value="F:L-cystine transmembrane transporter activity"/>
    <property type="evidence" value="ECO:0007669"/>
    <property type="project" value="TreeGrafter"/>
</dbReference>
<evidence type="ECO:0000256" key="3">
    <source>
        <dbReference type="ARBA" id="ARBA00022692"/>
    </source>
</evidence>
<feature type="transmembrane region" description="Helical" evidence="10">
    <location>
        <begin position="123"/>
        <end position="142"/>
    </location>
</feature>
<feature type="transmembrane region" description="Helical" evidence="10">
    <location>
        <begin position="93"/>
        <end position="111"/>
    </location>
</feature>
<comment type="caution">
    <text evidence="11">The sequence shown here is derived from an EMBL/GenBank/DDBJ whole genome shotgun (WGS) entry which is preliminary data.</text>
</comment>
<comment type="subcellular location">
    <subcellularLocation>
        <location evidence="1">Lysosome membrane</location>
        <topology evidence="1">Multi-pass membrane protein</topology>
    </subcellularLocation>
</comment>
<dbReference type="Pfam" id="PF04193">
    <property type="entry name" value="PQ-loop"/>
    <property type="match status" value="2"/>
</dbReference>
<feature type="transmembrane region" description="Helical" evidence="10">
    <location>
        <begin position="12"/>
        <end position="29"/>
    </location>
</feature>
<evidence type="ECO:0000256" key="2">
    <source>
        <dbReference type="ARBA" id="ARBA00022448"/>
    </source>
</evidence>
<evidence type="ECO:0000313" key="11">
    <source>
        <dbReference type="EMBL" id="KAK4559245.1"/>
    </source>
</evidence>
<keyword evidence="5 10" id="KW-1133">Transmembrane helix</keyword>
<keyword evidence="12" id="KW-1185">Reference proteome</keyword>
<evidence type="ECO:0000256" key="4">
    <source>
        <dbReference type="ARBA" id="ARBA00022737"/>
    </source>
</evidence>
<dbReference type="InterPro" id="IPR005282">
    <property type="entry name" value="LC_transporter"/>
</dbReference>
<feature type="transmembrane region" description="Helical" evidence="10">
    <location>
        <begin position="41"/>
        <end position="62"/>
    </location>
</feature>
<dbReference type="AlphaFoldDB" id="A0AAN7E0K3"/>
<dbReference type="FunFam" id="1.20.1280.290:FF:000018">
    <property type="entry name" value="Cystinosin homolog"/>
    <property type="match status" value="1"/>
</dbReference>
<organism evidence="11 12">
    <name type="scientific">Quercus rubra</name>
    <name type="common">Northern red oak</name>
    <name type="synonym">Quercus borealis</name>
    <dbReference type="NCBI Taxonomy" id="3512"/>
    <lineage>
        <taxon>Eukaryota</taxon>
        <taxon>Viridiplantae</taxon>
        <taxon>Streptophyta</taxon>
        <taxon>Embryophyta</taxon>
        <taxon>Tracheophyta</taxon>
        <taxon>Spermatophyta</taxon>
        <taxon>Magnoliopsida</taxon>
        <taxon>eudicotyledons</taxon>
        <taxon>Gunneridae</taxon>
        <taxon>Pentapetalae</taxon>
        <taxon>rosids</taxon>
        <taxon>fabids</taxon>
        <taxon>Fagales</taxon>
        <taxon>Fagaceae</taxon>
        <taxon>Quercus</taxon>
    </lineage>
</organism>
<dbReference type="InterPro" id="IPR006603">
    <property type="entry name" value="PQ-loop_rpt"/>
</dbReference>
<evidence type="ECO:0000313" key="12">
    <source>
        <dbReference type="Proteomes" id="UP001324115"/>
    </source>
</evidence>
<feature type="transmembrane region" description="Helical" evidence="10">
    <location>
        <begin position="212"/>
        <end position="235"/>
    </location>
</feature>
<keyword evidence="3 10" id="KW-0812">Transmembrane</keyword>
<evidence type="ECO:0000256" key="8">
    <source>
        <dbReference type="ARBA" id="ARBA00074957"/>
    </source>
</evidence>
<keyword evidence="4" id="KW-0677">Repeat</keyword>
<keyword evidence="2" id="KW-0813">Transport</keyword>
<feature type="region of interest" description="Disordered" evidence="9">
    <location>
        <begin position="253"/>
        <end position="275"/>
    </location>
</feature>
<proteinExistence type="predicted"/>
<feature type="transmembrane region" description="Helical" evidence="10">
    <location>
        <begin position="148"/>
        <end position="168"/>
    </location>
</feature>
<evidence type="ECO:0000256" key="10">
    <source>
        <dbReference type="SAM" id="Phobius"/>
    </source>
</evidence>
<name>A0AAN7E0K3_QUERU</name>
<sequence>MASWNSIPLEITYQVLGWTAFSSWSIGYYPQIILNFRRKSVVGLSFDFAVLNLIKHSTYLIYNASLYFSSVIQKQYYEKYGYEQMIPVAANDVAFSTHAVLATSTIVFQILIYDRGSQKVSKIAIAMIFAVFLFAAVCFFLALPSHSWLWLISIFNSIQAFMTVIKYIPQAVMNFTRKSTAGFSIGYILLDFTGGTANFLQMTVQSIDQGSLVNFFGNIGKMLVSLVSIFFDLIFMCQRYVLYPPNKNAEVSPKLVEESTEPLIKTSDHPQSDKA</sequence>
<feature type="compositionally biased region" description="Basic and acidic residues" evidence="9">
    <location>
        <begin position="266"/>
        <end position="275"/>
    </location>
</feature>
<dbReference type="Gene3D" id="1.20.1280.290">
    <property type="match status" value="2"/>
</dbReference>